<evidence type="ECO:0000313" key="2">
    <source>
        <dbReference type="EMBL" id="RYQ87909.1"/>
    </source>
</evidence>
<dbReference type="Proteomes" id="UP000289738">
    <property type="component" value="Chromosome B09"/>
</dbReference>
<dbReference type="PANTHER" id="PTHR31973:SF195">
    <property type="entry name" value="MUDR FAMILY TRANSPOSASE"/>
    <property type="match status" value="1"/>
</dbReference>
<reference evidence="2 3" key="1">
    <citation type="submission" date="2019-01" db="EMBL/GenBank/DDBJ databases">
        <title>Sequencing of cultivated peanut Arachis hypogaea provides insights into genome evolution and oil improvement.</title>
        <authorList>
            <person name="Chen X."/>
        </authorList>
    </citation>
    <scope>NUCLEOTIDE SEQUENCE [LARGE SCALE GENOMIC DNA]</scope>
    <source>
        <strain evidence="3">cv. Fuhuasheng</strain>
        <tissue evidence="2">Leaves</tissue>
    </source>
</reference>
<name>A0A444XDV8_ARAHY</name>
<sequence length="519" mass="59697">MDSPVSVKVYYHGKVLLQTPEGVQFVCRNPCTFAVPFTISFEELNGAICQSIDSPRSKKVTSILYRHPLLIFGGFIQFQTMYITDEASMQKMFSIYHQVQSQVSVIELYVEFKQLPLVVEEPDPIKEWEGYNSESEEEFDSNYEIVDSNEGRDHVYSTRLTLSQNHSKLNSDTIAEAIKSLVKADPSLKIEEVQSRFNYMISYRKAWLAKQKSIEKVFGGWKSSYEVLYTWFEAMCQKEPSAAVEFESIIPYDGNKIAPDVRIFNRVFWTFYPCLRAFKHSKPIVQVDSTNLCGKYKGTLLVAVSQDGNQNIVPIAFAIVEGETSDAWYFFLSRLRKHVVTRDGVGLISNQHDSIKSAIARSNGAWEPPRAFHMFCIRHIASNFLRRFKVPSLQKLVVKIGSSKTMREYNMRYQKLHEQGEIYTEWLDKIPRSQYALAFDEGYRWGCMTTNLVECINSVLKGVRNLPVTALVKETFNRLNELFTRKRAEAEAQMNVGHVFSEFVITKLQAYQRAAGNIQ</sequence>
<dbReference type="Pfam" id="PF10551">
    <property type="entry name" value="MULE"/>
    <property type="match status" value="1"/>
</dbReference>
<evidence type="ECO:0000313" key="3">
    <source>
        <dbReference type="Proteomes" id="UP000289738"/>
    </source>
</evidence>
<organism evidence="2 3">
    <name type="scientific">Arachis hypogaea</name>
    <name type="common">Peanut</name>
    <dbReference type="NCBI Taxonomy" id="3818"/>
    <lineage>
        <taxon>Eukaryota</taxon>
        <taxon>Viridiplantae</taxon>
        <taxon>Streptophyta</taxon>
        <taxon>Embryophyta</taxon>
        <taxon>Tracheophyta</taxon>
        <taxon>Spermatophyta</taxon>
        <taxon>Magnoliopsida</taxon>
        <taxon>eudicotyledons</taxon>
        <taxon>Gunneridae</taxon>
        <taxon>Pentapetalae</taxon>
        <taxon>rosids</taxon>
        <taxon>fabids</taxon>
        <taxon>Fabales</taxon>
        <taxon>Fabaceae</taxon>
        <taxon>Papilionoideae</taxon>
        <taxon>50 kb inversion clade</taxon>
        <taxon>dalbergioids sensu lato</taxon>
        <taxon>Dalbergieae</taxon>
        <taxon>Pterocarpus clade</taxon>
        <taxon>Arachis</taxon>
    </lineage>
</organism>
<feature type="domain" description="MULE transposase" evidence="1">
    <location>
        <begin position="285"/>
        <end position="383"/>
    </location>
</feature>
<dbReference type="PANTHER" id="PTHR31973">
    <property type="entry name" value="POLYPROTEIN, PUTATIVE-RELATED"/>
    <property type="match status" value="1"/>
</dbReference>
<gene>
    <name evidence="2" type="ORF">Ahy_B09g095438</name>
</gene>
<evidence type="ECO:0000259" key="1">
    <source>
        <dbReference type="Pfam" id="PF10551"/>
    </source>
</evidence>
<dbReference type="AlphaFoldDB" id="A0A444XDV8"/>
<proteinExistence type="predicted"/>
<keyword evidence="3" id="KW-1185">Reference proteome</keyword>
<protein>
    <recommendedName>
        <fullName evidence="1">MULE transposase domain-containing protein</fullName>
    </recommendedName>
</protein>
<accession>A0A444XDV8</accession>
<dbReference type="InterPro" id="IPR018289">
    <property type="entry name" value="MULE_transposase_dom"/>
</dbReference>
<dbReference type="EMBL" id="SDMP01000019">
    <property type="protein sequence ID" value="RYQ87909.1"/>
    <property type="molecule type" value="Genomic_DNA"/>
</dbReference>
<comment type="caution">
    <text evidence="2">The sequence shown here is derived from an EMBL/GenBank/DDBJ whole genome shotgun (WGS) entry which is preliminary data.</text>
</comment>